<dbReference type="RefSeq" id="WP_133039446.1">
    <property type="nucleotide sequence ID" value="NZ_SLWF01000018.1"/>
</dbReference>
<protein>
    <submittedName>
        <fullName evidence="12">Methyl-accepting chemotaxis sensory transducer</fullName>
    </submittedName>
</protein>
<evidence type="ECO:0000256" key="5">
    <source>
        <dbReference type="ARBA" id="ARBA00023224"/>
    </source>
</evidence>
<dbReference type="Gene3D" id="1.10.287.950">
    <property type="entry name" value="Methyl-accepting chemotaxis protein"/>
    <property type="match status" value="1"/>
</dbReference>
<dbReference type="SUPFAM" id="SSF58104">
    <property type="entry name" value="Methyl-accepting chemotaxis protein (MCP) signaling domain"/>
    <property type="match status" value="1"/>
</dbReference>
<dbReference type="GO" id="GO:0006935">
    <property type="term" value="P:chemotaxis"/>
    <property type="evidence" value="ECO:0007669"/>
    <property type="project" value="InterPro"/>
</dbReference>
<dbReference type="GO" id="GO:0007165">
    <property type="term" value="P:signal transduction"/>
    <property type="evidence" value="ECO:0007669"/>
    <property type="project" value="UniProtKB-KW"/>
</dbReference>
<feature type="domain" description="HAMP" evidence="11">
    <location>
        <begin position="290"/>
        <end position="343"/>
    </location>
</feature>
<dbReference type="InterPro" id="IPR003660">
    <property type="entry name" value="HAMP_dom"/>
</dbReference>
<dbReference type="Pfam" id="PF00015">
    <property type="entry name" value="MCPsignal"/>
    <property type="match status" value="1"/>
</dbReference>
<name>A0A4R2FC53_9GAMM</name>
<organism evidence="12 13">
    <name type="scientific">Shewanella fodinae</name>
    <dbReference type="NCBI Taxonomy" id="552357"/>
    <lineage>
        <taxon>Bacteria</taxon>
        <taxon>Pseudomonadati</taxon>
        <taxon>Pseudomonadota</taxon>
        <taxon>Gammaproteobacteria</taxon>
        <taxon>Alteromonadales</taxon>
        <taxon>Shewanellaceae</taxon>
        <taxon>Shewanella</taxon>
    </lineage>
</organism>
<evidence type="ECO:0000256" key="6">
    <source>
        <dbReference type="ARBA" id="ARBA00029447"/>
    </source>
</evidence>
<dbReference type="GO" id="GO:0016020">
    <property type="term" value="C:membrane"/>
    <property type="evidence" value="ECO:0007669"/>
    <property type="project" value="UniProtKB-SubCell"/>
</dbReference>
<dbReference type="SMART" id="SM00283">
    <property type="entry name" value="MA"/>
    <property type="match status" value="1"/>
</dbReference>
<comment type="caution">
    <text evidence="12">The sequence shown here is derived from an EMBL/GenBank/DDBJ whole genome shotgun (WGS) entry which is preliminary data.</text>
</comment>
<keyword evidence="13" id="KW-1185">Reference proteome</keyword>
<comment type="similarity">
    <text evidence="6">Belongs to the methyl-accepting chemotaxis (MCP) protein family.</text>
</comment>
<dbReference type="Proteomes" id="UP000294832">
    <property type="component" value="Unassembled WGS sequence"/>
</dbReference>
<dbReference type="PROSITE" id="PS50111">
    <property type="entry name" value="CHEMOTAXIS_TRANSDUC_2"/>
    <property type="match status" value="1"/>
</dbReference>
<feature type="coiled-coil region" evidence="8">
    <location>
        <begin position="412"/>
        <end position="446"/>
    </location>
</feature>
<evidence type="ECO:0000256" key="7">
    <source>
        <dbReference type="PROSITE-ProRule" id="PRU00284"/>
    </source>
</evidence>
<dbReference type="SMART" id="SM01358">
    <property type="entry name" value="HBM"/>
    <property type="match status" value="1"/>
</dbReference>
<evidence type="ECO:0000256" key="1">
    <source>
        <dbReference type="ARBA" id="ARBA00004141"/>
    </source>
</evidence>
<evidence type="ECO:0000256" key="9">
    <source>
        <dbReference type="SAM" id="Phobius"/>
    </source>
</evidence>
<proteinExistence type="inferred from homology"/>
<keyword evidence="4 9" id="KW-0472">Membrane</keyword>
<dbReference type="InterPro" id="IPR004090">
    <property type="entry name" value="Chemotax_Me-accpt_rcpt"/>
</dbReference>
<keyword evidence="2 9" id="KW-0812">Transmembrane</keyword>
<dbReference type="PRINTS" id="PR00260">
    <property type="entry name" value="CHEMTRNSDUCR"/>
</dbReference>
<evidence type="ECO:0000256" key="4">
    <source>
        <dbReference type="ARBA" id="ARBA00023136"/>
    </source>
</evidence>
<dbReference type="GO" id="GO:0004888">
    <property type="term" value="F:transmembrane signaling receptor activity"/>
    <property type="evidence" value="ECO:0007669"/>
    <property type="project" value="InterPro"/>
</dbReference>
<dbReference type="EMBL" id="SLWF01000018">
    <property type="protein sequence ID" value="TCN82613.1"/>
    <property type="molecule type" value="Genomic_DNA"/>
</dbReference>
<dbReference type="OrthoDB" id="8724845at2"/>
<keyword evidence="5 7" id="KW-0807">Transducer</keyword>
<evidence type="ECO:0000313" key="12">
    <source>
        <dbReference type="EMBL" id="TCN82613.1"/>
    </source>
</evidence>
<reference evidence="12 13" key="1">
    <citation type="submission" date="2019-03" db="EMBL/GenBank/DDBJ databases">
        <title>Freshwater and sediment microbial communities from various areas in North America, analyzing microbe dynamics in response to fracking.</title>
        <authorList>
            <person name="Lamendella R."/>
        </authorList>
    </citation>
    <scope>NUCLEOTIDE SEQUENCE [LARGE SCALE GENOMIC DNA]</scope>
    <source>
        <strain evidence="12 13">74A</strain>
    </source>
</reference>
<evidence type="ECO:0000313" key="13">
    <source>
        <dbReference type="Proteomes" id="UP000294832"/>
    </source>
</evidence>
<evidence type="ECO:0000256" key="8">
    <source>
        <dbReference type="SAM" id="Coils"/>
    </source>
</evidence>
<dbReference type="CDD" id="cd11386">
    <property type="entry name" value="MCP_signal"/>
    <property type="match status" value="1"/>
</dbReference>
<feature type="transmembrane region" description="Helical" evidence="9">
    <location>
        <begin position="267"/>
        <end position="289"/>
    </location>
</feature>
<evidence type="ECO:0000259" key="11">
    <source>
        <dbReference type="PROSITE" id="PS50885"/>
    </source>
</evidence>
<dbReference type="InterPro" id="IPR004089">
    <property type="entry name" value="MCPsignal_dom"/>
</dbReference>
<accession>A0A4R2FC53</accession>
<feature type="domain" description="Methyl-accepting transducer" evidence="10">
    <location>
        <begin position="348"/>
        <end position="584"/>
    </location>
</feature>
<dbReference type="PANTHER" id="PTHR32089:SF119">
    <property type="entry name" value="METHYL-ACCEPTING CHEMOTAXIS PROTEIN CTPL"/>
    <property type="match status" value="1"/>
</dbReference>
<dbReference type="CDD" id="cd06225">
    <property type="entry name" value="HAMP"/>
    <property type="match status" value="1"/>
</dbReference>
<evidence type="ECO:0000256" key="3">
    <source>
        <dbReference type="ARBA" id="ARBA00022989"/>
    </source>
</evidence>
<comment type="subcellular location">
    <subcellularLocation>
        <location evidence="1">Membrane</location>
        <topology evidence="1">Multi-pass membrane protein</topology>
    </subcellularLocation>
</comment>
<evidence type="ECO:0000259" key="10">
    <source>
        <dbReference type="PROSITE" id="PS50111"/>
    </source>
</evidence>
<sequence>MLIRNKLLLSAALSVGSLIIIFIIKEYSGVVQEQLSQGQQLVLQLENKVLTLRKHEKDFFSRLDMKYVELHQQTEKSLSPVAEQLRVISKQHDIDTTAVATLDSAVNRYSKLFNDVVTLQQQIGLTPTSGLYGKLRDAVHNVESLVKQHNNAPLLVMMLQLRRNEKDFMLRREMKYVDTFKGNFTAFQQTLTDSMLSADVQSQIAKLMDEYRSSFLALVEAEQQMGLDEKSGKMAELRSAVAATEDASSQLLAQTQARIDAEKQSTFWWGVICFSFIIVAVSWATWLIIRSIMRPVESITKTITEIEQHKDLSLRCTAHSNDELALIGNSFNNMVASFQQVIRQVMAATNTMTGASHELAENAIQASESVSRQLQETDQVATAVTEMGTTIDGIAKNTEEAAAKAESTHLNAEKGRQEVEESIRQIQALASQLNQSAEVVQQLEVDSHTIGNVLSVIRGIAEQTNLLALNAAIEAARAGDQGRGFAVVADEVRSLAMRTQESTAEIAGIITTLQNRTQSIVNAMELSQRQGSDSAQQAANAGSLLGKITDDVTDIMDMNTQIAAAIEEQSTVAAEVNRNVIAIRDIAELSAQAAEANATASEEVREKVNELQQVVGQFRV</sequence>
<keyword evidence="8" id="KW-0175">Coiled coil</keyword>
<feature type="transmembrane region" description="Helical" evidence="9">
    <location>
        <begin position="7"/>
        <end position="24"/>
    </location>
</feature>
<dbReference type="SMART" id="SM00304">
    <property type="entry name" value="HAMP"/>
    <property type="match status" value="1"/>
</dbReference>
<dbReference type="PANTHER" id="PTHR32089">
    <property type="entry name" value="METHYL-ACCEPTING CHEMOTAXIS PROTEIN MCPB"/>
    <property type="match status" value="1"/>
</dbReference>
<dbReference type="FunFam" id="1.10.287.950:FF:000001">
    <property type="entry name" value="Methyl-accepting chemotaxis sensory transducer"/>
    <property type="match status" value="1"/>
</dbReference>
<dbReference type="Pfam" id="PF00672">
    <property type="entry name" value="HAMP"/>
    <property type="match status" value="1"/>
</dbReference>
<dbReference type="PROSITE" id="PS50885">
    <property type="entry name" value="HAMP"/>
    <property type="match status" value="1"/>
</dbReference>
<keyword evidence="3 9" id="KW-1133">Transmembrane helix</keyword>
<dbReference type="InterPro" id="IPR032255">
    <property type="entry name" value="HBM"/>
</dbReference>
<dbReference type="AlphaFoldDB" id="A0A4R2FC53"/>
<gene>
    <name evidence="12" type="ORF">EDC91_11881</name>
</gene>
<evidence type="ECO:0000256" key="2">
    <source>
        <dbReference type="ARBA" id="ARBA00022692"/>
    </source>
</evidence>